<name>A0A975ZMA3_9RHOB</name>
<dbReference type="InterPro" id="IPR045335">
    <property type="entry name" value="FtsQ_C_sf"/>
</dbReference>
<dbReference type="AlphaFoldDB" id="A0A975ZMA3"/>
<dbReference type="InterPro" id="IPR005548">
    <property type="entry name" value="Cell_div_FtsQ/DivIB_C"/>
</dbReference>
<dbReference type="Proteomes" id="UP000182932">
    <property type="component" value="Unassembled WGS sequence"/>
</dbReference>
<evidence type="ECO:0000256" key="4">
    <source>
        <dbReference type="ARBA" id="ARBA00022618"/>
    </source>
</evidence>
<sequence length="322" mass="36163">MPPLNEPPRSRIHRAYHPAHGGPEPKPLPHPAPRPKADPAPSRWAYRMQRLMLTPLFRQGLRLGLPLAAAFLIGSIYFASDTRREAFNQTLSDMRDAIEQREEFMVKLMQVDGAGEEVAQDIREILPVEFPVSSFHLELDHMRDTIAGLDAVERVSLRIKPGGVLQVDVTERIPAVVWRSAQGLELLDDGGFRVAQLKSRYDRLDLPVIAGADADKHVDEALRLISAAAPVSGRLRGLERIGQRRWDVVLDRGQRILLPEDKPVQTLERVLALDSITPNGMLERDLAVVDMRLARRPTIRLNTNAVEELRKIKADELGVTSR</sequence>
<keyword evidence="7 9" id="KW-0472">Membrane</keyword>
<dbReference type="GO" id="GO:0090529">
    <property type="term" value="P:cell septum assembly"/>
    <property type="evidence" value="ECO:0007669"/>
    <property type="project" value="InterPro"/>
</dbReference>
<evidence type="ECO:0000256" key="10">
    <source>
        <dbReference type="SAM" id="MobiDB-lite"/>
    </source>
</evidence>
<dbReference type="PANTHER" id="PTHR35851">
    <property type="entry name" value="CELL DIVISION PROTEIN FTSQ"/>
    <property type="match status" value="1"/>
</dbReference>
<dbReference type="GO" id="GO:0032153">
    <property type="term" value="C:cell division site"/>
    <property type="evidence" value="ECO:0007669"/>
    <property type="project" value="UniProtKB-UniRule"/>
</dbReference>
<evidence type="ECO:0000259" key="11">
    <source>
        <dbReference type="PROSITE" id="PS51779"/>
    </source>
</evidence>
<evidence type="ECO:0000313" key="13">
    <source>
        <dbReference type="Proteomes" id="UP000182932"/>
    </source>
</evidence>
<dbReference type="GO" id="GO:0005886">
    <property type="term" value="C:plasma membrane"/>
    <property type="evidence" value="ECO:0007669"/>
    <property type="project" value="UniProtKB-SubCell"/>
</dbReference>
<dbReference type="InterPro" id="IPR026579">
    <property type="entry name" value="FtsQ"/>
</dbReference>
<evidence type="ECO:0000256" key="1">
    <source>
        <dbReference type="ARBA" id="ARBA00004370"/>
    </source>
</evidence>
<evidence type="ECO:0000256" key="6">
    <source>
        <dbReference type="ARBA" id="ARBA00022989"/>
    </source>
</evidence>
<keyword evidence="4 9" id="KW-0132">Cell division</keyword>
<evidence type="ECO:0000313" key="12">
    <source>
        <dbReference type="EMBL" id="SEI93864.1"/>
    </source>
</evidence>
<proteinExistence type="inferred from homology"/>
<comment type="subcellular location">
    <subcellularLocation>
        <location evidence="9">Cell inner membrane</location>
        <topology evidence="9">Single-pass type II membrane protein</topology>
    </subcellularLocation>
    <subcellularLocation>
        <location evidence="1">Membrane</location>
    </subcellularLocation>
    <text evidence="9">Localizes to the division septum.</text>
</comment>
<dbReference type="RefSeq" id="WP_083415957.1">
    <property type="nucleotide sequence ID" value="NZ_CATLQZ010000001.1"/>
</dbReference>
<feature type="domain" description="POTRA" evidence="11">
    <location>
        <begin position="104"/>
        <end position="172"/>
    </location>
</feature>
<comment type="caution">
    <text evidence="12">The sequence shown here is derived from an EMBL/GenBank/DDBJ whole genome shotgun (WGS) entry which is preliminary data.</text>
</comment>
<keyword evidence="8 9" id="KW-0131">Cell cycle</keyword>
<protein>
    <recommendedName>
        <fullName evidence="9">Cell division protein FtsQ</fullName>
    </recommendedName>
</protein>
<keyword evidence="13" id="KW-1185">Reference proteome</keyword>
<feature type="compositionally biased region" description="Pro residues" evidence="10">
    <location>
        <begin position="24"/>
        <end position="34"/>
    </location>
</feature>
<dbReference type="GeneID" id="80817274"/>
<keyword evidence="2 9" id="KW-1003">Cell membrane</keyword>
<dbReference type="GO" id="GO:0043093">
    <property type="term" value="P:FtsZ-dependent cytokinesis"/>
    <property type="evidence" value="ECO:0007669"/>
    <property type="project" value="UniProtKB-UniRule"/>
</dbReference>
<reference evidence="12 13" key="1">
    <citation type="submission" date="2016-10" db="EMBL/GenBank/DDBJ databases">
        <authorList>
            <person name="Varghese N."/>
            <person name="Submissions S."/>
        </authorList>
    </citation>
    <scope>NUCLEOTIDE SEQUENCE [LARGE SCALE GENOMIC DNA]</scope>
    <source>
        <strain evidence="12 13">FF3</strain>
    </source>
</reference>
<dbReference type="PANTHER" id="PTHR35851:SF1">
    <property type="entry name" value="CELL DIVISION PROTEIN FTSQ"/>
    <property type="match status" value="1"/>
</dbReference>
<dbReference type="PROSITE" id="PS51779">
    <property type="entry name" value="POTRA"/>
    <property type="match status" value="1"/>
</dbReference>
<dbReference type="EMBL" id="FNYY01000002">
    <property type="protein sequence ID" value="SEI93864.1"/>
    <property type="molecule type" value="Genomic_DNA"/>
</dbReference>
<comment type="similarity">
    <text evidence="9">Belongs to the FtsQ/DivIB family. FtsQ subfamily.</text>
</comment>
<keyword evidence="5 9" id="KW-0812">Transmembrane</keyword>
<evidence type="ECO:0000256" key="3">
    <source>
        <dbReference type="ARBA" id="ARBA00022519"/>
    </source>
</evidence>
<evidence type="ECO:0000256" key="8">
    <source>
        <dbReference type="ARBA" id="ARBA00023306"/>
    </source>
</evidence>
<keyword evidence="6 9" id="KW-1133">Transmembrane helix</keyword>
<evidence type="ECO:0000256" key="2">
    <source>
        <dbReference type="ARBA" id="ARBA00022475"/>
    </source>
</evidence>
<dbReference type="Pfam" id="PF03799">
    <property type="entry name" value="FtsQ_DivIB_C"/>
    <property type="match status" value="1"/>
</dbReference>
<keyword evidence="3 9" id="KW-0997">Cell inner membrane</keyword>
<dbReference type="Gene3D" id="3.40.50.11690">
    <property type="entry name" value="Cell division protein FtsQ/DivIB"/>
    <property type="match status" value="1"/>
</dbReference>
<gene>
    <name evidence="9" type="primary">ftsQ</name>
    <name evidence="12" type="ORF">SAMN04487940_102420</name>
</gene>
<accession>A0A975ZMA3</accession>
<evidence type="ECO:0000256" key="5">
    <source>
        <dbReference type="ARBA" id="ARBA00022692"/>
    </source>
</evidence>
<dbReference type="InterPro" id="IPR034746">
    <property type="entry name" value="POTRA"/>
</dbReference>
<evidence type="ECO:0000256" key="9">
    <source>
        <dbReference type="HAMAP-Rule" id="MF_00911"/>
    </source>
</evidence>
<evidence type="ECO:0000256" key="7">
    <source>
        <dbReference type="ARBA" id="ARBA00023136"/>
    </source>
</evidence>
<dbReference type="HAMAP" id="MF_00911">
    <property type="entry name" value="FtsQ_subfam"/>
    <property type="match status" value="1"/>
</dbReference>
<organism evidence="12 13">
    <name type="scientific">Marinovum algicola</name>
    <dbReference type="NCBI Taxonomy" id="42444"/>
    <lineage>
        <taxon>Bacteria</taxon>
        <taxon>Pseudomonadati</taxon>
        <taxon>Pseudomonadota</taxon>
        <taxon>Alphaproteobacteria</taxon>
        <taxon>Rhodobacterales</taxon>
        <taxon>Roseobacteraceae</taxon>
        <taxon>Marinovum</taxon>
    </lineage>
</organism>
<feature type="region of interest" description="Disordered" evidence="10">
    <location>
        <begin position="1"/>
        <end position="40"/>
    </location>
</feature>
<comment type="function">
    <text evidence="9">Essential cell division protein.</text>
</comment>